<dbReference type="SUPFAM" id="SSF51905">
    <property type="entry name" value="FAD/NAD(P)-binding domain"/>
    <property type="match status" value="1"/>
</dbReference>
<dbReference type="Gene3D" id="3.50.50.60">
    <property type="entry name" value="FAD/NAD(P)-binding domain"/>
    <property type="match status" value="1"/>
</dbReference>
<dbReference type="Proteomes" id="UP000199150">
    <property type="component" value="Unassembled WGS sequence"/>
</dbReference>
<dbReference type="EMBL" id="FMTS01000002">
    <property type="protein sequence ID" value="SCW56705.1"/>
    <property type="molecule type" value="Genomic_DNA"/>
</dbReference>
<keyword evidence="4" id="KW-1185">Reference proteome</keyword>
<feature type="binding site" evidence="2">
    <location>
        <position position="90"/>
    </location>
    <ligand>
        <name>7-chloro-L-tryptophan</name>
        <dbReference type="ChEBI" id="CHEBI:58713"/>
    </ligand>
</feature>
<name>A0A1G4RJP2_9CAUL</name>
<dbReference type="STRING" id="260084.SAMN02927928_1970"/>
<dbReference type="AlphaFoldDB" id="A0A1G4RJP2"/>
<feature type="binding site" evidence="2">
    <location>
        <position position="367"/>
    </location>
    <ligand>
        <name>L-tryptophan</name>
        <dbReference type="ChEBI" id="CHEBI:57912"/>
    </ligand>
</feature>
<protein>
    <submittedName>
        <fullName evidence="3">Glycine/D-amino acid oxidase</fullName>
    </submittedName>
</protein>
<evidence type="ECO:0000256" key="2">
    <source>
        <dbReference type="PIRSR" id="PIRSR011396-2"/>
    </source>
</evidence>
<dbReference type="Pfam" id="PF04820">
    <property type="entry name" value="Trp_halogenase"/>
    <property type="match status" value="1"/>
</dbReference>
<dbReference type="PANTHER" id="PTHR43747:SF4">
    <property type="entry name" value="FLAVIN-DEPENDENT TRYPTOPHAN HALOGENASE"/>
    <property type="match status" value="1"/>
</dbReference>
<dbReference type="InterPro" id="IPR050816">
    <property type="entry name" value="Flavin-dep_Halogenase_NPB"/>
</dbReference>
<dbReference type="InterPro" id="IPR033856">
    <property type="entry name" value="Trp_halogen"/>
</dbReference>
<evidence type="ECO:0000313" key="4">
    <source>
        <dbReference type="Proteomes" id="UP000199150"/>
    </source>
</evidence>
<keyword evidence="2" id="KW-0547">Nucleotide-binding</keyword>
<dbReference type="PIRSF" id="PIRSF011396">
    <property type="entry name" value="Trp_halogenase"/>
    <property type="match status" value="1"/>
</dbReference>
<dbReference type="PANTHER" id="PTHR43747">
    <property type="entry name" value="FAD-BINDING PROTEIN"/>
    <property type="match status" value="1"/>
</dbReference>
<dbReference type="RefSeq" id="WP_090647036.1">
    <property type="nucleotide sequence ID" value="NZ_CBCRYE010000006.1"/>
</dbReference>
<dbReference type="InterPro" id="IPR006905">
    <property type="entry name" value="Flavin_halogenase"/>
</dbReference>
<dbReference type="GO" id="GO:0004497">
    <property type="term" value="F:monooxygenase activity"/>
    <property type="evidence" value="ECO:0007669"/>
    <property type="project" value="InterPro"/>
</dbReference>
<feature type="binding site" evidence="2">
    <location>
        <begin position="21"/>
        <end position="24"/>
    </location>
    <ligand>
        <name>FAD</name>
        <dbReference type="ChEBI" id="CHEBI:57692"/>
    </ligand>
</feature>
<feature type="binding site" evidence="2">
    <location>
        <position position="358"/>
    </location>
    <ligand>
        <name>FAD</name>
        <dbReference type="ChEBI" id="CHEBI:57692"/>
    </ligand>
</feature>
<organism evidence="3 4">
    <name type="scientific">Asticcacaulis taihuensis</name>
    <dbReference type="NCBI Taxonomy" id="260084"/>
    <lineage>
        <taxon>Bacteria</taxon>
        <taxon>Pseudomonadati</taxon>
        <taxon>Pseudomonadota</taxon>
        <taxon>Alphaproteobacteria</taxon>
        <taxon>Caulobacterales</taxon>
        <taxon>Caulobacteraceae</taxon>
        <taxon>Asticcacaulis</taxon>
    </lineage>
</organism>
<reference evidence="4" key="1">
    <citation type="submission" date="2016-10" db="EMBL/GenBank/DDBJ databases">
        <authorList>
            <person name="Varghese N."/>
            <person name="Submissions S."/>
        </authorList>
    </citation>
    <scope>NUCLEOTIDE SEQUENCE [LARGE SCALE GENOMIC DNA]</scope>
    <source>
        <strain evidence="4">CGMCC 1.3431</strain>
    </source>
</reference>
<dbReference type="GO" id="GO:0000166">
    <property type="term" value="F:nucleotide binding"/>
    <property type="evidence" value="ECO:0007669"/>
    <property type="project" value="UniProtKB-KW"/>
</dbReference>
<keyword evidence="2" id="KW-0285">Flavoprotein</keyword>
<dbReference type="OrthoDB" id="7178350at2"/>
<dbReference type="InterPro" id="IPR036188">
    <property type="entry name" value="FAD/NAD-bd_sf"/>
</dbReference>
<sequence>MSHTDTSASERKAREVLIVGGGAAGWMTAAYLAKNLGTDRTGGPRITVLESPDISIIGVGEGTFPTIRNILRSLGIDEAEFMRESHATFKQGIRFDDWEMPPQREPNGQLIHSHYFHPFEAPYWSREELNLVPYWLLKDRDKRLPFAQAVTFQKKVADAGLAPKAIHQGHYQGPLNYAYHFDAYRFAGVLAKFAKGLGVHHLSGNLTGVGLAADGAIDHVATAEHGDLKAGLYVDCSGFRAELIGKAIRAPFRPIRDILFTDRAVTAQVPHDCSDCQLESYTVSSAHEAGWTWDIALSDRRGIGYVYASDYTTDERAEAVLREYIGRTSKAEISPRHISFTAGYREQQWMKNCVAVGLSAGFLEPLESTGMVLIESAVNKIVEFFPFSGPADASATIFNESMTRRYETIIGFIKLHYCLSKRPESFWVDNTKPETIPPHLRDLLALWKFRPPSRFDFVLDHESFAFFSYQYILYGMNFETDYEAARPSLSQSELADQLFARIAAFGEQASKDLISHRDLVDAVYREGFVERQAPPPRMRGIKM</sequence>
<evidence type="ECO:0000313" key="3">
    <source>
        <dbReference type="EMBL" id="SCW56705.1"/>
    </source>
</evidence>
<proteinExistence type="predicted"/>
<accession>A0A1G4RJP2</accession>
<evidence type="ECO:0000256" key="1">
    <source>
        <dbReference type="PIRSR" id="PIRSR011396-1"/>
    </source>
</evidence>
<feature type="active site" evidence="1">
    <location>
        <position position="90"/>
    </location>
</feature>
<gene>
    <name evidence="3" type="ORF">SAMN02927928_1970</name>
</gene>
<keyword evidence="2" id="KW-0274">FAD</keyword>